<dbReference type="Gene3D" id="3.30.1370.100">
    <property type="entry name" value="MutL, C-terminal domain, regulatory subdomain"/>
    <property type="match status" value="1"/>
</dbReference>
<evidence type="ECO:0000256" key="12">
    <source>
        <dbReference type="ARBA" id="ARBA00077255"/>
    </source>
</evidence>
<dbReference type="PROSITE" id="PS00058">
    <property type="entry name" value="DNA_MISMATCH_REPAIR_1"/>
    <property type="match status" value="1"/>
</dbReference>
<dbReference type="SMART" id="SM01340">
    <property type="entry name" value="DNA_mis_repair"/>
    <property type="match status" value="1"/>
</dbReference>
<evidence type="ECO:0000259" key="15">
    <source>
        <dbReference type="SMART" id="SM00853"/>
    </source>
</evidence>
<dbReference type="SMART" id="SM00853">
    <property type="entry name" value="MutL_C"/>
    <property type="match status" value="1"/>
</dbReference>
<keyword evidence="4" id="KW-0547">Nucleotide-binding</keyword>
<dbReference type="CDD" id="cd03484">
    <property type="entry name" value="MutL_Trans_hPMS_2_like"/>
    <property type="match status" value="1"/>
</dbReference>
<dbReference type="CDD" id="cd16926">
    <property type="entry name" value="HATPase_MutL-MLH-PMS-like"/>
    <property type="match status" value="1"/>
</dbReference>
<evidence type="ECO:0000256" key="11">
    <source>
        <dbReference type="ARBA" id="ARBA00072579"/>
    </source>
</evidence>
<evidence type="ECO:0000256" key="14">
    <source>
        <dbReference type="SAM" id="MobiDB-lite"/>
    </source>
</evidence>
<evidence type="ECO:0000256" key="7">
    <source>
        <dbReference type="ARBA" id="ARBA00022801"/>
    </source>
</evidence>
<evidence type="ECO:0000256" key="8">
    <source>
        <dbReference type="ARBA" id="ARBA00022840"/>
    </source>
</evidence>
<evidence type="ECO:0000259" key="16">
    <source>
        <dbReference type="SMART" id="SM01340"/>
    </source>
</evidence>
<dbReference type="GO" id="GO:0030983">
    <property type="term" value="F:mismatched DNA binding"/>
    <property type="evidence" value="ECO:0007669"/>
    <property type="project" value="InterPro"/>
</dbReference>
<dbReference type="InterPro" id="IPR014762">
    <property type="entry name" value="DNA_mismatch_repair_CS"/>
</dbReference>
<proteinExistence type="inferred from homology"/>
<evidence type="ECO:0000256" key="10">
    <source>
        <dbReference type="ARBA" id="ARBA00048778"/>
    </source>
</evidence>
<dbReference type="PANTHER" id="PTHR10073">
    <property type="entry name" value="DNA MISMATCH REPAIR PROTEIN MLH, PMS, MUTL"/>
    <property type="match status" value="1"/>
</dbReference>
<dbReference type="GO" id="GO:0032389">
    <property type="term" value="C:MutLalpha complex"/>
    <property type="evidence" value="ECO:0007669"/>
    <property type="project" value="TreeGrafter"/>
</dbReference>
<dbReference type="InterPro" id="IPR013507">
    <property type="entry name" value="DNA_mismatch_S5_2-like"/>
</dbReference>
<keyword evidence="9" id="KW-0539">Nucleus</keyword>
<dbReference type="InterPro" id="IPR014721">
    <property type="entry name" value="Ribsml_uS5_D2-typ_fold_subgr"/>
</dbReference>
<comment type="catalytic activity">
    <reaction evidence="10">
        <text>ATP + H2O = ADP + phosphate + H(+)</text>
        <dbReference type="Rhea" id="RHEA:13065"/>
        <dbReference type="ChEBI" id="CHEBI:15377"/>
        <dbReference type="ChEBI" id="CHEBI:15378"/>
        <dbReference type="ChEBI" id="CHEBI:30616"/>
        <dbReference type="ChEBI" id="CHEBI:43474"/>
        <dbReference type="ChEBI" id="CHEBI:456216"/>
    </reaction>
    <physiologicalReaction direction="left-to-right" evidence="10">
        <dbReference type="Rhea" id="RHEA:13066"/>
    </physiologicalReaction>
</comment>
<protein>
    <recommendedName>
        <fullName evidence="11">Mismatch repair endonuclease PMS2</fullName>
    </recommendedName>
    <alternativeName>
        <fullName evidence="13">DNA mismatch repair protein PMS2</fullName>
    </alternativeName>
    <alternativeName>
        <fullName evidence="12">PMS1 protein homolog 2</fullName>
    </alternativeName>
</protein>
<organism evidence="17 18">
    <name type="scientific">Caerostris darwini</name>
    <dbReference type="NCBI Taxonomy" id="1538125"/>
    <lineage>
        <taxon>Eukaryota</taxon>
        <taxon>Metazoa</taxon>
        <taxon>Ecdysozoa</taxon>
        <taxon>Arthropoda</taxon>
        <taxon>Chelicerata</taxon>
        <taxon>Arachnida</taxon>
        <taxon>Araneae</taxon>
        <taxon>Araneomorphae</taxon>
        <taxon>Entelegynae</taxon>
        <taxon>Araneoidea</taxon>
        <taxon>Araneidae</taxon>
        <taxon>Caerostris</taxon>
    </lineage>
</organism>
<evidence type="ECO:0000256" key="3">
    <source>
        <dbReference type="ARBA" id="ARBA00022722"/>
    </source>
</evidence>
<dbReference type="GO" id="GO:0005524">
    <property type="term" value="F:ATP binding"/>
    <property type="evidence" value="ECO:0007669"/>
    <property type="project" value="UniProtKB-KW"/>
</dbReference>
<dbReference type="InterPro" id="IPR002099">
    <property type="entry name" value="MutL/Mlh/PMS"/>
</dbReference>
<evidence type="ECO:0000256" key="6">
    <source>
        <dbReference type="ARBA" id="ARBA00022763"/>
    </source>
</evidence>
<dbReference type="SUPFAM" id="SSF54211">
    <property type="entry name" value="Ribosomal protein S5 domain 2-like"/>
    <property type="match status" value="1"/>
</dbReference>
<evidence type="ECO:0000313" key="18">
    <source>
        <dbReference type="Proteomes" id="UP001054837"/>
    </source>
</evidence>
<evidence type="ECO:0000256" key="1">
    <source>
        <dbReference type="ARBA" id="ARBA00004123"/>
    </source>
</evidence>
<dbReference type="GO" id="GO:0004519">
    <property type="term" value="F:endonuclease activity"/>
    <property type="evidence" value="ECO:0007669"/>
    <property type="project" value="UniProtKB-KW"/>
</dbReference>
<dbReference type="Gene3D" id="3.30.565.10">
    <property type="entry name" value="Histidine kinase-like ATPase, C-terminal domain"/>
    <property type="match status" value="1"/>
</dbReference>
<dbReference type="InterPro" id="IPR020568">
    <property type="entry name" value="Ribosomal_Su5_D2-typ_SF"/>
</dbReference>
<dbReference type="Proteomes" id="UP001054837">
    <property type="component" value="Unassembled WGS sequence"/>
</dbReference>
<dbReference type="InterPro" id="IPR042120">
    <property type="entry name" value="MutL_C_dimsub"/>
</dbReference>
<evidence type="ECO:0000256" key="5">
    <source>
        <dbReference type="ARBA" id="ARBA00022759"/>
    </source>
</evidence>
<dbReference type="Pfam" id="PF08676">
    <property type="entry name" value="MutL_C"/>
    <property type="match status" value="1"/>
</dbReference>
<dbReference type="GO" id="GO:0016887">
    <property type="term" value="F:ATP hydrolysis activity"/>
    <property type="evidence" value="ECO:0007669"/>
    <property type="project" value="InterPro"/>
</dbReference>
<evidence type="ECO:0000256" key="9">
    <source>
        <dbReference type="ARBA" id="ARBA00023242"/>
    </source>
</evidence>
<keyword evidence="18" id="KW-1185">Reference proteome</keyword>
<dbReference type="FunFam" id="3.30.230.10:FF:000032">
    <property type="entry name" value="mismatch repair endonuclease PMS2 isoform X2"/>
    <property type="match status" value="1"/>
</dbReference>
<dbReference type="Pfam" id="PF01119">
    <property type="entry name" value="DNA_mis_repair"/>
    <property type="match status" value="1"/>
</dbReference>
<comment type="subcellular location">
    <subcellularLocation>
        <location evidence="1">Nucleus</location>
    </subcellularLocation>
</comment>
<comment type="similarity">
    <text evidence="2">Belongs to the DNA mismatch repair MutL/HexB family.</text>
</comment>
<evidence type="ECO:0000313" key="17">
    <source>
        <dbReference type="EMBL" id="GIX91555.1"/>
    </source>
</evidence>
<dbReference type="Pfam" id="PF13589">
    <property type="entry name" value="HATPase_c_3"/>
    <property type="match status" value="1"/>
</dbReference>
<reference evidence="17 18" key="1">
    <citation type="submission" date="2021-06" db="EMBL/GenBank/DDBJ databases">
        <title>Caerostris darwini draft genome.</title>
        <authorList>
            <person name="Kono N."/>
            <person name="Arakawa K."/>
        </authorList>
    </citation>
    <scope>NUCLEOTIDE SEQUENCE [LARGE SCALE GENOMIC DNA]</scope>
</reference>
<keyword evidence="6" id="KW-0227">DNA damage</keyword>
<dbReference type="GO" id="GO:0006298">
    <property type="term" value="P:mismatch repair"/>
    <property type="evidence" value="ECO:0007669"/>
    <property type="project" value="InterPro"/>
</dbReference>
<feature type="domain" description="MutL C-terminal dimerisation" evidence="15">
    <location>
        <begin position="686"/>
        <end position="830"/>
    </location>
</feature>
<dbReference type="InterPro" id="IPR014790">
    <property type="entry name" value="MutL_C"/>
</dbReference>
<comment type="caution">
    <text evidence="17">The sequence shown here is derived from an EMBL/GenBank/DDBJ whole genome shotgun (WGS) entry which is preliminary data.</text>
</comment>
<evidence type="ECO:0000256" key="4">
    <source>
        <dbReference type="ARBA" id="ARBA00022741"/>
    </source>
</evidence>
<dbReference type="InterPro" id="IPR042121">
    <property type="entry name" value="MutL_C_regsub"/>
</dbReference>
<accession>A0AAV4P325</accession>
<keyword evidence="5 17" id="KW-0255">Endonuclease</keyword>
<dbReference type="PANTHER" id="PTHR10073:SF52">
    <property type="entry name" value="MISMATCH REPAIR ENDONUCLEASE PMS2"/>
    <property type="match status" value="1"/>
</dbReference>
<dbReference type="InterPro" id="IPR037198">
    <property type="entry name" value="MutL_C_sf"/>
</dbReference>
<feature type="compositionally biased region" description="Polar residues" evidence="14">
    <location>
        <begin position="440"/>
        <end position="452"/>
    </location>
</feature>
<evidence type="ECO:0000256" key="13">
    <source>
        <dbReference type="ARBA" id="ARBA00083250"/>
    </source>
</evidence>
<gene>
    <name evidence="17" type="primary">PMS2</name>
    <name evidence="17" type="ORF">CDAR_528371</name>
</gene>
<feature type="domain" description="DNA mismatch repair protein S5" evidence="16">
    <location>
        <begin position="218"/>
        <end position="356"/>
    </location>
</feature>
<dbReference type="EMBL" id="BPLQ01002332">
    <property type="protein sequence ID" value="GIX91555.1"/>
    <property type="molecule type" value="Genomic_DNA"/>
</dbReference>
<dbReference type="Gene3D" id="3.30.230.10">
    <property type="match status" value="1"/>
</dbReference>
<dbReference type="FunFam" id="3.30.1370.100:FF:000001">
    <property type="entry name" value="Mismatch repair endonuclease pms1, putative"/>
    <property type="match status" value="1"/>
</dbReference>
<dbReference type="SUPFAM" id="SSF118116">
    <property type="entry name" value="DNA mismatch repair protein MutL"/>
    <property type="match status" value="1"/>
</dbReference>
<keyword evidence="7" id="KW-0378">Hydrolase</keyword>
<keyword evidence="3" id="KW-0540">Nuclease</keyword>
<dbReference type="InterPro" id="IPR036890">
    <property type="entry name" value="HATPase_C_sf"/>
</dbReference>
<dbReference type="FunFam" id="3.30.1540.20:FF:000019">
    <property type="entry name" value="PMS1 homolog 2, mismatch repair system component"/>
    <property type="match status" value="1"/>
</dbReference>
<keyword evidence="8" id="KW-0067">ATP-binding</keyword>
<dbReference type="AlphaFoldDB" id="A0AAV4P325"/>
<name>A0AAV4P325_9ARAC</name>
<dbReference type="Gene3D" id="3.30.1540.20">
    <property type="entry name" value="MutL, C-terminal domain, dimerisation subdomain"/>
    <property type="match status" value="1"/>
</dbReference>
<feature type="region of interest" description="Disordered" evidence="14">
    <location>
        <begin position="405"/>
        <end position="452"/>
    </location>
</feature>
<dbReference type="SUPFAM" id="SSF55874">
    <property type="entry name" value="ATPase domain of HSP90 chaperone/DNA topoisomerase II/histidine kinase"/>
    <property type="match status" value="1"/>
</dbReference>
<dbReference type="FunFam" id="3.30.565.10:FF:000014">
    <property type="entry name" value="Mismatch repair endonuclease pms1, putative"/>
    <property type="match status" value="1"/>
</dbReference>
<dbReference type="NCBIfam" id="TIGR00585">
    <property type="entry name" value="mutl"/>
    <property type="match status" value="1"/>
</dbReference>
<sequence length="870" mass="98487">MATGNIKPIDRSSVHKICSGQVVLTLSVAVKELVENSIDAGATTIEIKLEDYGSKSIEVSDNGKGVKACDFQSLTLKHHTSKIEDFSDVPFVSTFGFRGEALSSLCALSDLEITTRHSESEVGSTLSFDHNGALIKNIPSHRQVGTTVTIKNIFHTFPVRHKEFLRNLRKEYFKMVQLLTAYCLISVNKRITCSNISVKGKKTIVLSTNNSQCLKDNVISVFGDKQMKSLMEILQHSPSKAVLDEYFLPDSAAETSKTFKLEGFISKSTHGEGRSSSDRQFYFINGRPCDLPKVSKLINEVYHLFNKNQYPFVFLNVILNEGCADVNVTPDKRQIFIPDEKILLALIKATLIGMYGKQPAEMNIPILNFMTVEKKESSPIIGSISIKPQISNNFDSSLKRKLLPNSSLSDDDENPFPPLKNQKLDYSLNRKNDPDFTESPAENNTPSNSLSGAIKTSLSEEFAFKKTSANKHLPNDSNKNIGNFQTSTNKVTENVNFTMTIPINEEKVFKASSPRKHGSHKLSEILNNARLGSKSSRKVDNQNLRIPMKQSDKFKNDDNSYNFLEKFSCSKKHASELSVLQIPSSHDDKVIELCDVEGENNEINSSEEILESSFDEPLQRKRNYKVIPFSMEMIKKKTLKEDNQENNEEKCDFRKFRSKIDPSENQNAEEELKKEIRKENFADMTIIGQFNLGFIIARFGDDLFIIDQHATDEKYNYEQLQKETILKTQQLLQPQALNLTSVSESVLIENLHIFEMNGFKFKINEENPSSQKVQLVSVPVSHNWSFGKEDVDELIFMLTDNPIRMVRPSRVNQMFASRACRKSVMIGTALTVPMMKKLVTHMGEIEQPWNCPHGRPTIRHLFNLNILKTI</sequence>
<dbReference type="GO" id="GO:0140664">
    <property type="term" value="F:ATP-dependent DNA damage sensor activity"/>
    <property type="evidence" value="ECO:0007669"/>
    <property type="project" value="InterPro"/>
</dbReference>
<dbReference type="InterPro" id="IPR038973">
    <property type="entry name" value="MutL/Mlh/Pms-like"/>
</dbReference>
<evidence type="ECO:0000256" key="2">
    <source>
        <dbReference type="ARBA" id="ARBA00006082"/>
    </source>
</evidence>